<evidence type="ECO:0000313" key="3">
    <source>
        <dbReference type="EMBL" id="UPK72873.1"/>
    </source>
</evidence>
<organism evidence="3 4">
    <name type="scientific">Chitinophaga filiformis</name>
    <name type="common">Myxococcus filiformis</name>
    <name type="synonym">Flexibacter filiformis</name>
    <dbReference type="NCBI Taxonomy" id="104663"/>
    <lineage>
        <taxon>Bacteria</taxon>
        <taxon>Pseudomonadati</taxon>
        <taxon>Bacteroidota</taxon>
        <taxon>Chitinophagia</taxon>
        <taxon>Chitinophagales</taxon>
        <taxon>Chitinophagaceae</taxon>
        <taxon>Chitinophaga</taxon>
    </lineage>
</organism>
<evidence type="ECO:0000256" key="2">
    <source>
        <dbReference type="SAM" id="Phobius"/>
    </source>
</evidence>
<feature type="coiled-coil region" evidence="1">
    <location>
        <begin position="7"/>
        <end position="34"/>
    </location>
</feature>
<proteinExistence type="predicted"/>
<keyword evidence="2" id="KW-0812">Transmembrane</keyword>
<keyword evidence="2" id="KW-0472">Membrane</keyword>
<sequence>MNNNLAQEIARMEYDRLSKEIATIQDEINQLARYAVVSAVAICSFLVVPHEAIKGYYSILKVLPFTAVFLFGLRASAQHLQLNKISKYIENCYESKVLKTEFGYLGWESLLNNEGKKSKFYISPSRTSMVLFWLVLMGLCIAFIFI</sequence>
<reference evidence="3 4" key="1">
    <citation type="submission" date="2022-04" db="EMBL/GenBank/DDBJ databases">
        <title>The arsenic-methylating capacity of Chitinophaga filiformis YT5 during chitin decomposition.</title>
        <authorList>
            <person name="Chen G."/>
            <person name="Liang Y."/>
        </authorList>
    </citation>
    <scope>NUCLEOTIDE SEQUENCE [LARGE SCALE GENOMIC DNA]</scope>
    <source>
        <strain evidence="3 4">YT5</strain>
    </source>
</reference>
<evidence type="ECO:0000313" key="4">
    <source>
        <dbReference type="Proteomes" id="UP000830198"/>
    </source>
</evidence>
<feature type="transmembrane region" description="Helical" evidence="2">
    <location>
        <begin position="55"/>
        <end position="77"/>
    </location>
</feature>
<dbReference type="RefSeq" id="WP_247815045.1">
    <property type="nucleotide sequence ID" value="NZ_CP095855.1"/>
</dbReference>
<dbReference type="EMBL" id="CP095855">
    <property type="protein sequence ID" value="UPK72873.1"/>
    <property type="molecule type" value="Genomic_DNA"/>
</dbReference>
<feature type="transmembrane region" description="Helical" evidence="2">
    <location>
        <begin position="31"/>
        <end position="49"/>
    </location>
</feature>
<feature type="transmembrane region" description="Helical" evidence="2">
    <location>
        <begin position="127"/>
        <end position="145"/>
    </location>
</feature>
<keyword evidence="4" id="KW-1185">Reference proteome</keyword>
<name>A0ABY4I9T2_CHIFI</name>
<keyword evidence="2" id="KW-1133">Transmembrane helix</keyword>
<accession>A0ABY4I9T2</accession>
<dbReference type="Proteomes" id="UP000830198">
    <property type="component" value="Chromosome"/>
</dbReference>
<protein>
    <submittedName>
        <fullName evidence="3">Uncharacterized protein</fullName>
    </submittedName>
</protein>
<gene>
    <name evidence="3" type="ORF">MYF79_16400</name>
</gene>
<evidence type="ECO:0000256" key="1">
    <source>
        <dbReference type="SAM" id="Coils"/>
    </source>
</evidence>
<keyword evidence="1" id="KW-0175">Coiled coil</keyword>